<dbReference type="RefSeq" id="WP_095721653.1">
    <property type="nucleotide sequence ID" value="NZ_NTFS01000091.1"/>
</dbReference>
<feature type="active site" evidence="6">
    <location>
        <position position="90"/>
    </location>
</feature>
<evidence type="ECO:0000256" key="4">
    <source>
        <dbReference type="ARBA" id="ARBA00022691"/>
    </source>
</evidence>
<evidence type="ECO:0000256" key="7">
    <source>
        <dbReference type="RuleBase" id="RU000416"/>
    </source>
</evidence>
<reference evidence="8 9" key="1">
    <citation type="submission" date="2017-08" db="EMBL/GenBank/DDBJ databases">
        <title>Draft genome sequence of filamentous cyanobacterium Calothrix elsteri CCALA 953.</title>
        <authorList>
            <person name="Gagunashvili A.N."/>
            <person name="Elster J."/>
            <person name="Andresson O.S."/>
        </authorList>
    </citation>
    <scope>NUCLEOTIDE SEQUENCE [LARGE SCALE GENOMIC DNA]</scope>
    <source>
        <strain evidence="8 9">CCALA 953</strain>
    </source>
</reference>
<sequence>MLSKNKKLVVSLFCGIGGLDLGFQSAGFEIAIAIDNNPKVLELYKLNFPDTTVLCRDIGEISASDIREIIQQKYLDWDGEIAAVIGGPPCQGFSVAGKQKLDDDRSQLVLKFINLVVELNPLMFVMENVPAIEWKKFSEITGNAIVLIEEHYILSKWLLTASDYGVPQKRQRAIWVGSKFGEIDAPVESEIRFSVGDAIPKVSDSVEDADLSHIPINSQTDTWELNEKGEYGSYLDKIFPYSQRRQATSDSANIINGFQATAHTAATQQKYGDTLTGEKEPTTWAYRLSADGFSPTLRAGSGNRTAARPIHYQHARVITVREAARLHSFPDWFDFGATKLAAHKAIGNSVPPLLAYAIASQVWAHLEEQQQSSTGTSCFVLTYVLDLQTVEASVDLRIFCSFGQQLGTRNYLGFNSVDGDNIKVGSERSPPLN</sequence>
<evidence type="ECO:0000313" key="9">
    <source>
        <dbReference type="Proteomes" id="UP000218238"/>
    </source>
</evidence>
<dbReference type="GO" id="GO:0003886">
    <property type="term" value="F:DNA (cytosine-5-)-methyltransferase activity"/>
    <property type="evidence" value="ECO:0007669"/>
    <property type="project" value="UniProtKB-EC"/>
</dbReference>
<proteinExistence type="inferred from homology"/>
<accession>A0A2A2TJZ5</accession>
<evidence type="ECO:0000256" key="5">
    <source>
        <dbReference type="ARBA" id="ARBA00022747"/>
    </source>
</evidence>
<dbReference type="Proteomes" id="UP000218238">
    <property type="component" value="Unassembled WGS sequence"/>
</dbReference>
<dbReference type="PROSITE" id="PS00095">
    <property type="entry name" value="C5_MTASE_2"/>
    <property type="match status" value="1"/>
</dbReference>
<dbReference type="GO" id="GO:0009307">
    <property type="term" value="P:DNA restriction-modification system"/>
    <property type="evidence" value="ECO:0007669"/>
    <property type="project" value="UniProtKB-KW"/>
</dbReference>
<protein>
    <recommendedName>
        <fullName evidence="1">DNA (cytosine-5-)-methyltransferase</fullName>
        <ecNumber evidence="1">2.1.1.37</ecNumber>
    </recommendedName>
</protein>
<dbReference type="InterPro" id="IPR050390">
    <property type="entry name" value="C5-Methyltransferase"/>
</dbReference>
<keyword evidence="9" id="KW-1185">Reference proteome</keyword>
<dbReference type="EMBL" id="NTFS01000091">
    <property type="protein sequence ID" value="PAX56132.1"/>
    <property type="molecule type" value="Genomic_DNA"/>
</dbReference>
<evidence type="ECO:0000256" key="1">
    <source>
        <dbReference type="ARBA" id="ARBA00011975"/>
    </source>
</evidence>
<keyword evidence="2 6" id="KW-0489">Methyltransferase</keyword>
<dbReference type="PROSITE" id="PS51679">
    <property type="entry name" value="SAM_MT_C5"/>
    <property type="match status" value="1"/>
</dbReference>
<dbReference type="AlphaFoldDB" id="A0A2A2TJZ5"/>
<evidence type="ECO:0000256" key="3">
    <source>
        <dbReference type="ARBA" id="ARBA00022679"/>
    </source>
</evidence>
<name>A0A2A2TJZ5_9CYAN</name>
<keyword evidence="3 6" id="KW-0808">Transferase</keyword>
<dbReference type="OrthoDB" id="451520at2"/>
<dbReference type="PANTHER" id="PTHR10629:SF52">
    <property type="entry name" value="DNA (CYTOSINE-5)-METHYLTRANSFERASE 1"/>
    <property type="match status" value="1"/>
</dbReference>
<dbReference type="PRINTS" id="PR00105">
    <property type="entry name" value="C5METTRFRASE"/>
</dbReference>
<dbReference type="Pfam" id="PF00145">
    <property type="entry name" value="DNA_methylase"/>
    <property type="match status" value="1"/>
</dbReference>
<evidence type="ECO:0000256" key="6">
    <source>
        <dbReference type="PROSITE-ProRule" id="PRU01016"/>
    </source>
</evidence>
<keyword evidence="4 6" id="KW-0949">S-adenosyl-L-methionine</keyword>
<evidence type="ECO:0000256" key="2">
    <source>
        <dbReference type="ARBA" id="ARBA00022603"/>
    </source>
</evidence>
<comment type="caution">
    <text evidence="8">The sequence shown here is derived from an EMBL/GenBank/DDBJ whole genome shotgun (WGS) entry which is preliminary data.</text>
</comment>
<comment type="similarity">
    <text evidence="6 7">Belongs to the class I-like SAM-binding methyltransferase superfamily. C5-methyltransferase family.</text>
</comment>
<dbReference type="InterPro" id="IPR029063">
    <property type="entry name" value="SAM-dependent_MTases_sf"/>
</dbReference>
<organism evidence="8 9">
    <name type="scientific">Brunnivagina elsteri CCALA 953</name>
    <dbReference type="NCBI Taxonomy" id="987040"/>
    <lineage>
        <taxon>Bacteria</taxon>
        <taxon>Bacillati</taxon>
        <taxon>Cyanobacteriota</taxon>
        <taxon>Cyanophyceae</taxon>
        <taxon>Nostocales</taxon>
        <taxon>Calotrichaceae</taxon>
        <taxon>Brunnivagina</taxon>
    </lineage>
</organism>
<dbReference type="PANTHER" id="PTHR10629">
    <property type="entry name" value="CYTOSINE-SPECIFIC METHYLTRANSFERASE"/>
    <property type="match status" value="1"/>
</dbReference>
<dbReference type="InterPro" id="IPR001525">
    <property type="entry name" value="C5_MeTfrase"/>
</dbReference>
<dbReference type="InterPro" id="IPR031303">
    <property type="entry name" value="C5_meth_CS"/>
</dbReference>
<dbReference type="SUPFAM" id="SSF53335">
    <property type="entry name" value="S-adenosyl-L-methionine-dependent methyltransferases"/>
    <property type="match status" value="1"/>
</dbReference>
<evidence type="ECO:0000313" key="8">
    <source>
        <dbReference type="EMBL" id="PAX56132.1"/>
    </source>
</evidence>
<dbReference type="Gene3D" id="3.90.120.10">
    <property type="entry name" value="DNA Methylase, subunit A, domain 2"/>
    <property type="match status" value="1"/>
</dbReference>
<dbReference type="GO" id="GO:0032259">
    <property type="term" value="P:methylation"/>
    <property type="evidence" value="ECO:0007669"/>
    <property type="project" value="UniProtKB-KW"/>
</dbReference>
<gene>
    <name evidence="8" type="ORF">CK510_10515</name>
</gene>
<dbReference type="NCBIfam" id="TIGR00675">
    <property type="entry name" value="dcm"/>
    <property type="match status" value="1"/>
</dbReference>
<dbReference type="EC" id="2.1.1.37" evidence="1"/>
<dbReference type="Gene3D" id="3.40.50.150">
    <property type="entry name" value="Vaccinia Virus protein VP39"/>
    <property type="match status" value="1"/>
</dbReference>
<keyword evidence="5" id="KW-0680">Restriction system</keyword>